<dbReference type="PROSITE" id="PS01124">
    <property type="entry name" value="HTH_ARAC_FAMILY_2"/>
    <property type="match status" value="1"/>
</dbReference>
<dbReference type="SUPFAM" id="SSF51215">
    <property type="entry name" value="Regulatory protein AraC"/>
    <property type="match status" value="1"/>
</dbReference>
<feature type="domain" description="HTH araC/xylS-type" evidence="4">
    <location>
        <begin position="175"/>
        <end position="275"/>
    </location>
</feature>
<dbReference type="RefSeq" id="WP_120272889.1">
    <property type="nucleotide sequence ID" value="NZ_RAPN01000001.1"/>
</dbReference>
<dbReference type="InterPro" id="IPR009057">
    <property type="entry name" value="Homeodomain-like_sf"/>
</dbReference>
<comment type="caution">
    <text evidence="5">The sequence shown here is derived from an EMBL/GenBank/DDBJ whole genome shotgun (WGS) entry which is preliminary data.</text>
</comment>
<dbReference type="Proteomes" id="UP000283387">
    <property type="component" value="Unassembled WGS sequence"/>
</dbReference>
<keyword evidence="2" id="KW-0238">DNA-binding</keyword>
<evidence type="ECO:0000259" key="4">
    <source>
        <dbReference type="PROSITE" id="PS01124"/>
    </source>
</evidence>
<dbReference type="Gene3D" id="1.10.10.60">
    <property type="entry name" value="Homeodomain-like"/>
    <property type="match status" value="2"/>
</dbReference>
<dbReference type="SUPFAM" id="SSF46689">
    <property type="entry name" value="Homeodomain-like"/>
    <property type="match status" value="1"/>
</dbReference>
<protein>
    <submittedName>
        <fullName evidence="5">AraC family transcriptional regulator</fullName>
    </submittedName>
</protein>
<name>A0A419W8B1_9BACT</name>
<dbReference type="InterPro" id="IPR003313">
    <property type="entry name" value="AraC-bd"/>
</dbReference>
<accession>A0A419W8B1</accession>
<keyword evidence="3" id="KW-0804">Transcription</keyword>
<dbReference type="Pfam" id="PF12833">
    <property type="entry name" value="HTH_18"/>
    <property type="match status" value="1"/>
</dbReference>
<evidence type="ECO:0000256" key="3">
    <source>
        <dbReference type="ARBA" id="ARBA00023163"/>
    </source>
</evidence>
<dbReference type="GO" id="GO:0043565">
    <property type="term" value="F:sequence-specific DNA binding"/>
    <property type="evidence" value="ECO:0007669"/>
    <property type="project" value="InterPro"/>
</dbReference>
<dbReference type="GO" id="GO:0003700">
    <property type="term" value="F:DNA-binding transcription factor activity"/>
    <property type="evidence" value="ECO:0007669"/>
    <property type="project" value="InterPro"/>
</dbReference>
<dbReference type="InterPro" id="IPR018060">
    <property type="entry name" value="HTH_AraC"/>
</dbReference>
<evidence type="ECO:0000256" key="1">
    <source>
        <dbReference type="ARBA" id="ARBA00023015"/>
    </source>
</evidence>
<dbReference type="SMART" id="SM00342">
    <property type="entry name" value="HTH_ARAC"/>
    <property type="match status" value="1"/>
</dbReference>
<gene>
    <name evidence="5" type="ORF">BC643_1960</name>
</gene>
<keyword evidence="6" id="KW-1185">Reference proteome</keyword>
<evidence type="ECO:0000313" key="6">
    <source>
        <dbReference type="Proteomes" id="UP000283387"/>
    </source>
</evidence>
<dbReference type="OrthoDB" id="2569619at2"/>
<dbReference type="PANTHER" id="PTHR43280">
    <property type="entry name" value="ARAC-FAMILY TRANSCRIPTIONAL REGULATOR"/>
    <property type="match status" value="1"/>
</dbReference>
<dbReference type="InterPro" id="IPR037923">
    <property type="entry name" value="HTH-like"/>
</dbReference>
<keyword evidence="1" id="KW-0805">Transcription regulation</keyword>
<dbReference type="EMBL" id="RAPN01000001">
    <property type="protein sequence ID" value="RKD91602.1"/>
    <property type="molecule type" value="Genomic_DNA"/>
</dbReference>
<proteinExistence type="predicted"/>
<dbReference type="Pfam" id="PF02311">
    <property type="entry name" value="AraC_binding"/>
    <property type="match status" value="1"/>
</dbReference>
<evidence type="ECO:0000256" key="2">
    <source>
        <dbReference type="ARBA" id="ARBA00023125"/>
    </source>
</evidence>
<sequence length="280" mass="33063">MEIRNLHQPFEVEFLTIGKQFEIPKYRNTFFEMVFILEGTGTHTVNDHKLPYAKNKLYLLFPQDTYSFEVEEQTHFCIIRFNLTYLRTQSRDWLQRLEFIYHQHNHMPSCILKTITDKPLVRALVEALEREYTSPNPQQQLVIRQLIDTILTVASRNLLLATSGVDATIKTDNAMLLLNYVQQNIYDPERLKVDQIAMEFNLSPKYVSEYFKNHTGQSLQEYINTYRYKIIETRLRYTDMRINEIVLELGLSDASHLNRLFKKHSGVSPSDYKRSLAVEA</sequence>
<dbReference type="AlphaFoldDB" id="A0A419W8B1"/>
<evidence type="ECO:0000313" key="5">
    <source>
        <dbReference type="EMBL" id="RKD91602.1"/>
    </source>
</evidence>
<dbReference type="PANTHER" id="PTHR43280:SF2">
    <property type="entry name" value="HTH-TYPE TRANSCRIPTIONAL REGULATOR EXSA"/>
    <property type="match status" value="1"/>
</dbReference>
<organism evidence="5 6">
    <name type="scientific">Mangrovibacterium diazotrophicum</name>
    <dbReference type="NCBI Taxonomy" id="1261403"/>
    <lineage>
        <taxon>Bacteria</taxon>
        <taxon>Pseudomonadati</taxon>
        <taxon>Bacteroidota</taxon>
        <taxon>Bacteroidia</taxon>
        <taxon>Marinilabiliales</taxon>
        <taxon>Prolixibacteraceae</taxon>
        <taxon>Mangrovibacterium</taxon>
    </lineage>
</organism>
<reference evidence="5 6" key="1">
    <citation type="submission" date="2018-09" db="EMBL/GenBank/DDBJ databases">
        <title>Genomic Encyclopedia of Archaeal and Bacterial Type Strains, Phase II (KMG-II): from individual species to whole genera.</title>
        <authorList>
            <person name="Goeker M."/>
        </authorList>
    </citation>
    <scope>NUCLEOTIDE SEQUENCE [LARGE SCALE GENOMIC DNA]</scope>
    <source>
        <strain evidence="5 6">DSM 27148</strain>
    </source>
</reference>